<evidence type="ECO:0000256" key="15">
    <source>
        <dbReference type="ARBA" id="ARBA00029612"/>
    </source>
</evidence>
<keyword evidence="6 21" id="KW-0812">Transmembrane</keyword>
<evidence type="ECO:0000313" key="22">
    <source>
        <dbReference type="EMBL" id="KAG8510307.1"/>
    </source>
</evidence>
<evidence type="ECO:0000256" key="13">
    <source>
        <dbReference type="ARBA" id="ARBA00023180"/>
    </source>
</evidence>
<feature type="non-terminal residue" evidence="22">
    <location>
        <position position="1"/>
    </location>
</feature>
<feature type="transmembrane region" description="Helical" evidence="21">
    <location>
        <begin position="134"/>
        <end position="155"/>
    </location>
</feature>
<proteinExistence type="inferred from homology"/>
<dbReference type="EMBL" id="JAGFMF010011878">
    <property type="protein sequence ID" value="KAG8510307.1"/>
    <property type="molecule type" value="Genomic_DNA"/>
</dbReference>
<dbReference type="PANTHER" id="PTHR10010">
    <property type="entry name" value="SOLUTE CARRIER FAMILY 34 SODIUM PHOSPHATE , MEMBER 2-RELATED"/>
    <property type="match status" value="1"/>
</dbReference>
<dbReference type="GO" id="GO:0031982">
    <property type="term" value="C:vesicle"/>
    <property type="evidence" value="ECO:0007669"/>
    <property type="project" value="TreeGrafter"/>
</dbReference>
<feature type="region of interest" description="Disordered" evidence="20">
    <location>
        <begin position="297"/>
        <end position="319"/>
    </location>
</feature>
<dbReference type="Proteomes" id="UP000700334">
    <property type="component" value="Unassembled WGS sequence"/>
</dbReference>
<gene>
    <name evidence="22" type="ORF">J0S82_006194</name>
</gene>
<keyword evidence="10" id="KW-0406">Ion transport</keyword>
<organism evidence="22 23">
    <name type="scientific">Galemys pyrenaicus</name>
    <name type="common">Iberian desman</name>
    <name type="synonym">Pyrenean desman</name>
    <dbReference type="NCBI Taxonomy" id="202257"/>
    <lineage>
        <taxon>Eukaryota</taxon>
        <taxon>Metazoa</taxon>
        <taxon>Chordata</taxon>
        <taxon>Craniata</taxon>
        <taxon>Vertebrata</taxon>
        <taxon>Euteleostomi</taxon>
        <taxon>Mammalia</taxon>
        <taxon>Eutheria</taxon>
        <taxon>Laurasiatheria</taxon>
        <taxon>Eulipotyphla</taxon>
        <taxon>Talpidae</taxon>
        <taxon>Galemys</taxon>
    </lineage>
</organism>
<keyword evidence="5" id="KW-1003">Cell membrane</keyword>
<evidence type="ECO:0000256" key="11">
    <source>
        <dbReference type="ARBA" id="ARBA00023136"/>
    </source>
</evidence>
<comment type="caution">
    <text evidence="22">The sequence shown here is derived from an EMBL/GenBank/DDBJ whole genome shotgun (WGS) entry which is preliminary data.</text>
</comment>
<dbReference type="GO" id="GO:0030643">
    <property type="term" value="P:intracellular phosphate ion homeostasis"/>
    <property type="evidence" value="ECO:0007669"/>
    <property type="project" value="TreeGrafter"/>
</dbReference>
<keyword evidence="23" id="KW-1185">Reference proteome</keyword>
<keyword evidence="7" id="KW-0769">Symport</keyword>
<evidence type="ECO:0000256" key="20">
    <source>
        <dbReference type="SAM" id="MobiDB-lite"/>
    </source>
</evidence>
<evidence type="ECO:0000256" key="7">
    <source>
        <dbReference type="ARBA" id="ARBA00022847"/>
    </source>
</evidence>
<feature type="transmembrane region" description="Helical" evidence="21">
    <location>
        <begin position="200"/>
        <end position="222"/>
    </location>
</feature>
<evidence type="ECO:0000256" key="8">
    <source>
        <dbReference type="ARBA" id="ARBA00022989"/>
    </source>
</evidence>
<keyword evidence="14" id="KW-0739">Sodium transport</keyword>
<evidence type="ECO:0000256" key="1">
    <source>
        <dbReference type="ARBA" id="ARBA00004424"/>
    </source>
</evidence>
<dbReference type="AlphaFoldDB" id="A0A8J6DI22"/>
<evidence type="ECO:0000256" key="18">
    <source>
        <dbReference type="ARBA" id="ARBA00034042"/>
    </source>
</evidence>
<dbReference type="Pfam" id="PF02690">
    <property type="entry name" value="Na_Pi_cotrans"/>
    <property type="match status" value="1"/>
</dbReference>
<evidence type="ECO:0000256" key="3">
    <source>
        <dbReference type="ARBA" id="ARBA00020024"/>
    </source>
</evidence>
<evidence type="ECO:0000313" key="23">
    <source>
        <dbReference type="Proteomes" id="UP000700334"/>
    </source>
</evidence>
<dbReference type="GO" id="GO:0016324">
    <property type="term" value="C:apical plasma membrane"/>
    <property type="evidence" value="ECO:0007669"/>
    <property type="project" value="UniProtKB-SubCell"/>
</dbReference>
<comment type="subcellular location">
    <subcellularLocation>
        <location evidence="1">Apical cell membrane</location>
        <topology evidence="1">Multi-pass membrane protein</topology>
    </subcellularLocation>
</comment>
<evidence type="ECO:0000256" key="14">
    <source>
        <dbReference type="ARBA" id="ARBA00023201"/>
    </source>
</evidence>
<accession>A0A8J6DI22</accession>
<comment type="similarity">
    <text evidence="2">Belongs to the SLC34A transporter family.</text>
</comment>
<evidence type="ECO:0000256" key="5">
    <source>
        <dbReference type="ARBA" id="ARBA00022475"/>
    </source>
</evidence>
<feature type="transmembrane region" description="Helical" evidence="21">
    <location>
        <begin position="175"/>
        <end position="194"/>
    </location>
</feature>
<dbReference type="GO" id="GO:0005436">
    <property type="term" value="F:sodium:phosphate symporter activity"/>
    <property type="evidence" value="ECO:0007669"/>
    <property type="project" value="InterPro"/>
</dbReference>
<name>A0A8J6DI22_GALPY</name>
<keyword evidence="12" id="KW-1015">Disulfide bond</keyword>
<keyword evidence="11 21" id="KW-0472">Membrane</keyword>
<evidence type="ECO:0000256" key="4">
    <source>
        <dbReference type="ARBA" id="ARBA00022448"/>
    </source>
</evidence>
<reference evidence="22" key="1">
    <citation type="journal article" date="2021" name="Evol. Appl.">
        <title>The genome of the Pyrenean desman and the effects of bottlenecks and inbreeding on the genomic landscape of an endangered species.</title>
        <authorList>
            <person name="Escoda L."/>
            <person name="Castresana J."/>
        </authorList>
    </citation>
    <scope>NUCLEOTIDE SEQUENCE</scope>
    <source>
        <strain evidence="22">IBE-C5619</strain>
    </source>
</reference>
<dbReference type="InterPro" id="IPR003841">
    <property type="entry name" value="Na/Pi_transpt"/>
</dbReference>
<dbReference type="GO" id="GO:0044341">
    <property type="term" value="P:sodium-dependent phosphate transport"/>
    <property type="evidence" value="ECO:0007669"/>
    <property type="project" value="InterPro"/>
</dbReference>
<feature type="transmembrane region" description="Helical" evidence="21">
    <location>
        <begin position="57"/>
        <end position="80"/>
    </location>
</feature>
<feature type="compositionally biased region" description="Polar residues" evidence="20">
    <location>
        <begin position="309"/>
        <end position="319"/>
    </location>
</feature>
<evidence type="ECO:0000256" key="10">
    <source>
        <dbReference type="ARBA" id="ARBA00023065"/>
    </source>
</evidence>
<sequence>QHIFVNFSLPDYAVGIILLIASLLVLCGCLLMIVKILSSMMQGQVAVVIKKTFNTDFPFPFAWVSGYLAILVGAGMTFIVQSSSVFTSAMTPLVGIGVISVERAYPLTLGSNIGTTTTAILAALASPGNTLRSALQIALCHFFFNISGLLLWYPIPFTRLPVFMAKGLGNISAKYRWFAVFYLILFFFLTPLAVLGLSLAGWPVLAGIGIPIMLVILLVLVIKVLQSCRPSVLPTKLQNWDFLPLWMRSLEPWDGLVSSCWQRRCCCCRSKCCEDLDEAENHRSVAFDNLAMDREAQDGPPAAKMSPLGMNTDTMSTAL</sequence>
<evidence type="ECO:0000256" key="17">
    <source>
        <dbReference type="ARBA" id="ARBA00031843"/>
    </source>
</evidence>
<comment type="catalytic activity">
    <reaction evidence="18">
        <text>3 Na(+)(out) + phosphate(out) = 3 Na(+)(in) + phosphate(in)</text>
        <dbReference type="Rhea" id="RHEA:71255"/>
        <dbReference type="ChEBI" id="CHEBI:29101"/>
        <dbReference type="ChEBI" id="CHEBI:43474"/>
    </reaction>
    <physiologicalReaction direction="left-to-right" evidence="18">
        <dbReference type="Rhea" id="RHEA:71256"/>
    </physiologicalReaction>
</comment>
<evidence type="ECO:0000256" key="12">
    <source>
        <dbReference type="ARBA" id="ARBA00023157"/>
    </source>
</evidence>
<evidence type="ECO:0000256" key="2">
    <source>
        <dbReference type="ARBA" id="ARBA00005808"/>
    </source>
</evidence>
<keyword evidence="9" id="KW-0915">Sodium</keyword>
<dbReference type="NCBIfam" id="TIGR01013">
    <property type="entry name" value="2a58"/>
    <property type="match status" value="1"/>
</dbReference>
<comment type="function">
    <text evidence="19">Involved in actively transporting phosphate into cells via Na(+) cotransport.</text>
</comment>
<evidence type="ECO:0000256" key="21">
    <source>
        <dbReference type="SAM" id="Phobius"/>
    </source>
</evidence>
<dbReference type="PANTHER" id="PTHR10010:SF23">
    <property type="entry name" value="SODIUM-DEPENDENT PHOSPHATE TRANSPORT PROTEIN 2B"/>
    <property type="match status" value="1"/>
</dbReference>
<feature type="transmembrane region" description="Helical" evidence="21">
    <location>
        <begin position="12"/>
        <end position="37"/>
    </location>
</feature>
<dbReference type="OrthoDB" id="76259at2759"/>
<evidence type="ECO:0000256" key="19">
    <source>
        <dbReference type="ARBA" id="ARBA00034091"/>
    </source>
</evidence>
<keyword evidence="13" id="KW-0325">Glycoprotein</keyword>
<dbReference type="GO" id="GO:0005903">
    <property type="term" value="C:brush border"/>
    <property type="evidence" value="ECO:0007669"/>
    <property type="project" value="TreeGrafter"/>
</dbReference>
<evidence type="ECO:0000256" key="9">
    <source>
        <dbReference type="ARBA" id="ARBA00023053"/>
    </source>
</evidence>
<keyword evidence="8 21" id="KW-1133">Transmembrane helix</keyword>
<evidence type="ECO:0000256" key="6">
    <source>
        <dbReference type="ARBA" id="ARBA00022692"/>
    </source>
</evidence>
<keyword evidence="4" id="KW-0813">Transport</keyword>
<protein>
    <recommendedName>
        <fullName evidence="3">Sodium-dependent phosphate transport protein 2B</fullName>
    </recommendedName>
    <alternativeName>
        <fullName evidence="17">Na(+)-dependent phosphate cotransporter 2B</fullName>
    </alternativeName>
    <alternativeName>
        <fullName evidence="15">Sodium/phosphate cotransporter 2B</fullName>
    </alternativeName>
    <alternativeName>
        <fullName evidence="16">Solute carrier family 34 member 2</fullName>
    </alternativeName>
</protein>
<evidence type="ECO:0000256" key="16">
    <source>
        <dbReference type="ARBA" id="ARBA00029768"/>
    </source>
</evidence>